<dbReference type="EC" id="2.1.1.228" evidence="5 15"/>
<comment type="subcellular location">
    <subcellularLocation>
        <location evidence="2 15 17">Cytoplasm</location>
    </subcellularLocation>
</comment>
<evidence type="ECO:0000256" key="2">
    <source>
        <dbReference type="ARBA" id="ARBA00004496"/>
    </source>
</evidence>
<dbReference type="InterPro" id="IPR002649">
    <property type="entry name" value="tRNA_m1G_MeTrfase_TrmD"/>
</dbReference>
<dbReference type="FunFam" id="3.40.1280.10:FF:000001">
    <property type="entry name" value="tRNA (guanine-N(1)-)-methyltransferase"/>
    <property type="match status" value="1"/>
</dbReference>
<evidence type="ECO:0000256" key="1">
    <source>
        <dbReference type="ARBA" id="ARBA00002634"/>
    </source>
</evidence>
<comment type="catalytic activity">
    <reaction evidence="14 15 17">
        <text>guanosine(37) in tRNA + S-adenosyl-L-methionine = N(1)-methylguanosine(37) in tRNA + S-adenosyl-L-homocysteine + H(+)</text>
        <dbReference type="Rhea" id="RHEA:36899"/>
        <dbReference type="Rhea" id="RHEA-COMP:10145"/>
        <dbReference type="Rhea" id="RHEA-COMP:10147"/>
        <dbReference type="ChEBI" id="CHEBI:15378"/>
        <dbReference type="ChEBI" id="CHEBI:57856"/>
        <dbReference type="ChEBI" id="CHEBI:59789"/>
        <dbReference type="ChEBI" id="CHEBI:73542"/>
        <dbReference type="ChEBI" id="CHEBI:74269"/>
        <dbReference type="EC" id="2.1.1.228"/>
    </reaction>
</comment>
<organism evidence="19">
    <name type="scientific">Desulfatirhabdium butyrativorans</name>
    <dbReference type="NCBI Taxonomy" id="340467"/>
    <lineage>
        <taxon>Bacteria</taxon>
        <taxon>Pseudomonadati</taxon>
        <taxon>Thermodesulfobacteriota</taxon>
        <taxon>Desulfobacteria</taxon>
        <taxon>Desulfobacterales</taxon>
        <taxon>Desulfatirhabdiaceae</taxon>
        <taxon>Desulfatirhabdium</taxon>
    </lineage>
</organism>
<proteinExistence type="inferred from homology"/>
<feature type="domain" description="tRNA methyltransferase TRMD/TRM10-type" evidence="18">
    <location>
        <begin position="1"/>
        <end position="224"/>
    </location>
</feature>
<comment type="subunit">
    <text evidence="4 15 17">Homodimer.</text>
</comment>
<evidence type="ECO:0000256" key="6">
    <source>
        <dbReference type="ARBA" id="ARBA00014679"/>
    </source>
</evidence>
<evidence type="ECO:0000256" key="4">
    <source>
        <dbReference type="ARBA" id="ARBA00011738"/>
    </source>
</evidence>
<evidence type="ECO:0000256" key="8">
    <source>
        <dbReference type="ARBA" id="ARBA00022603"/>
    </source>
</evidence>
<sequence length="263" mass="29851">MHFMTVSIFPDLFERFWEYGILRRAIESGILQTTAIDIRRFATDKHATTDDRPYGGGCGMVMKPEPLTAAIRWARDQQNRSRCILLSPQGQMLTQKLARSLSLEPCLILVCGRYEGVDERVIHQEIDEEISIGDYVLTGGELAAMVVMETVVRFLPGALGNEDSATCDSFENQLLDHAHYTRPPVFEGEAVPEVLLSGHHERIARWRLKSSLIRTFLKRPDLLAHRSFSRQEIEILTSWRNQLDTLIHRTDFSGADPSSGQEP</sequence>
<evidence type="ECO:0000259" key="18">
    <source>
        <dbReference type="Pfam" id="PF01746"/>
    </source>
</evidence>
<evidence type="ECO:0000256" key="7">
    <source>
        <dbReference type="ARBA" id="ARBA00022490"/>
    </source>
</evidence>
<keyword evidence="9 15" id="KW-0808">Transferase</keyword>
<dbReference type="NCBIfam" id="NF000648">
    <property type="entry name" value="PRK00026.1"/>
    <property type="match status" value="1"/>
</dbReference>
<evidence type="ECO:0000256" key="14">
    <source>
        <dbReference type="ARBA" id="ARBA00047783"/>
    </source>
</evidence>
<dbReference type="InterPro" id="IPR029026">
    <property type="entry name" value="tRNA_m1G_MTases_N"/>
</dbReference>
<dbReference type="GO" id="GO:0005829">
    <property type="term" value="C:cytosol"/>
    <property type="evidence" value="ECO:0007669"/>
    <property type="project" value="TreeGrafter"/>
</dbReference>
<dbReference type="PANTHER" id="PTHR46417:SF1">
    <property type="entry name" value="TRNA (GUANINE-N(1)-)-METHYLTRANSFERASE"/>
    <property type="match status" value="1"/>
</dbReference>
<dbReference type="InterPro" id="IPR016009">
    <property type="entry name" value="tRNA_MeTrfase_TRMD/TRM10"/>
</dbReference>
<dbReference type="PANTHER" id="PTHR46417">
    <property type="entry name" value="TRNA (GUANINE-N(1)-)-METHYLTRANSFERASE"/>
    <property type="match status" value="1"/>
</dbReference>
<dbReference type="AlphaFoldDB" id="A0A7C4VT14"/>
<feature type="binding site" evidence="15 16">
    <location>
        <position position="112"/>
    </location>
    <ligand>
        <name>S-adenosyl-L-methionine</name>
        <dbReference type="ChEBI" id="CHEBI:59789"/>
    </ligand>
</feature>
<keyword evidence="8 15" id="KW-0489">Methyltransferase</keyword>
<evidence type="ECO:0000256" key="12">
    <source>
        <dbReference type="ARBA" id="ARBA00029736"/>
    </source>
</evidence>
<evidence type="ECO:0000256" key="16">
    <source>
        <dbReference type="PIRSR" id="PIRSR000386-1"/>
    </source>
</evidence>
<feature type="binding site" evidence="15 16">
    <location>
        <begin position="132"/>
        <end position="137"/>
    </location>
    <ligand>
        <name>S-adenosyl-L-methionine</name>
        <dbReference type="ChEBI" id="CHEBI:59789"/>
    </ligand>
</feature>
<evidence type="ECO:0000256" key="10">
    <source>
        <dbReference type="ARBA" id="ARBA00022691"/>
    </source>
</evidence>
<dbReference type="FunFam" id="1.10.1270.20:FF:000001">
    <property type="entry name" value="tRNA (guanine-N(1)-)-methyltransferase"/>
    <property type="match status" value="1"/>
</dbReference>
<evidence type="ECO:0000256" key="15">
    <source>
        <dbReference type="HAMAP-Rule" id="MF_00605"/>
    </source>
</evidence>
<keyword evidence="7 15" id="KW-0963">Cytoplasm</keyword>
<evidence type="ECO:0000256" key="17">
    <source>
        <dbReference type="RuleBase" id="RU003464"/>
    </source>
</evidence>
<dbReference type="InterPro" id="IPR023148">
    <property type="entry name" value="tRNA_m1G_MeTrfase_C_sf"/>
</dbReference>
<comment type="caution">
    <text evidence="19">The sequence shown here is derived from an EMBL/GenBank/DDBJ whole genome shotgun (WGS) entry which is preliminary data.</text>
</comment>
<accession>A0A7C4VT14</accession>
<dbReference type="EMBL" id="DSUH01000392">
    <property type="protein sequence ID" value="HGU34572.1"/>
    <property type="molecule type" value="Genomic_DNA"/>
</dbReference>
<evidence type="ECO:0000256" key="11">
    <source>
        <dbReference type="ARBA" id="ARBA00022694"/>
    </source>
</evidence>
<evidence type="ECO:0000256" key="3">
    <source>
        <dbReference type="ARBA" id="ARBA00007630"/>
    </source>
</evidence>
<protein>
    <recommendedName>
        <fullName evidence="6 15">tRNA (guanine-N(1)-)-methyltransferase</fullName>
        <ecNumber evidence="5 15">2.1.1.228</ecNumber>
    </recommendedName>
    <alternativeName>
        <fullName evidence="12 15">M1G-methyltransferase</fullName>
    </alternativeName>
    <alternativeName>
        <fullName evidence="13 15">tRNA [GM37] methyltransferase</fullName>
    </alternativeName>
</protein>
<dbReference type="PIRSF" id="PIRSF000386">
    <property type="entry name" value="tRNA_mtase"/>
    <property type="match status" value="1"/>
</dbReference>
<dbReference type="Gene3D" id="3.40.1280.10">
    <property type="match status" value="1"/>
</dbReference>
<dbReference type="GO" id="GO:0002939">
    <property type="term" value="P:tRNA N1-guanine methylation"/>
    <property type="evidence" value="ECO:0007669"/>
    <property type="project" value="TreeGrafter"/>
</dbReference>
<dbReference type="Pfam" id="PF01746">
    <property type="entry name" value="tRNA_m1G_MT"/>
    <property type="match status" value="1"/>
</dbReference>
<evidence type="ECO:0000256" key="9">
    <source>
        <dbReference type="ARBA" id="ARBA00022679"/>
    </source>
</evidence>
<dbReference type="InterPro" id="IPR029028">
    <property type="entry name" value="Alpha/beta_knot_MTases"/>
</dbReference>
<evidence type="ECO:0000256" key="13">
    <source>
        <dbReference type="ARBA" id="ARBA00033392"/>
    </source>
</evidence>
<gene>
    <name evidence="15 19" type="primary">trmD</name>
    <name evidence="19" type="ORF">ENS29_17265</name>
</gene>
<reference evidence="19" key="1">
    <citation type="journal article" date="2020" name="mSystems">
        <title>Genome- and Community-Level Interaction Insights into Carbon Utilization and Element Cycling Functions of Hydrothermarchaeota in Hydrothermal Sediment.</title>
        <authorList>
            <person name="Zhou Z."/>
            <person name="Liu Y."/>
            <person name="Xu W."/>
            <person name="Pan J."/>
            <person name="Luo Z.H."/>
            <person name="Li M."/>
        </authorList>
    </citation>
    <scope>NUCLEOTIDE SEQUENCE [LARGE SCALE GENOMIC DNA]</scope>
    <source>
        <strain evidence="19">SpSt-477</strain>
    </source>
</reference>
<dbReference type="Gene3D" id="1.10.1270.20">
    <property type="entry name" value="tRNA(m1g37)methyltransferase, domain 2"/>
    <property type="match status" value="1"/>
</dbReference>
<dbReference type="SUPFAM" id="SSF75217">
    <property type="entry name" value="alpha/beta knot"/>
    <property type="match status" value="1"/>
</dbReference>
<keyword evidence="11 15" id="KW-0819">tRNA processing</keyword>
<name>A0A7C4VT14_9BACT</name>
<comment type="similarity">
    <text evidence="3 15 17">Belongs to the RNA methyltransferase TrmD family.</text>
</comment>
<keyword evidence="10 15" id="KW-0949">S-adenosyl-L-methionine</keyword>
<evidence type="ECO:0000313" key="19">
    <source>
        <dbReference type="EMBL" id="HGU34572.1"/>
    </source>
</evidence>
<evidence type="ECO:0000256" key="5">
    <source>
        <dbReference type="ARBA" id="ARBA00012807"/>
    </source>
</evidence>
<comment type="function">
    <text evidence="1 15 17">Specifically methylates guanosine-37 in various tRNAs.</text>
</comment>
<dbReference type="GO" id="GO:0052906">
    <property type="term" value="F:tRNA (guanine(37)-N1)-methyltransferase activity"/>
    <property type="evidence" value="ECO:0007669"/>
    <property type="project" value="UniProtKB-UniRule"/>
</dbReference>
<dbReference type="HAMAP" id="MF_00605">
    <property type="entry name" value="TrmD"/>
    <property type="match status" value="1"/>
</dbReference>
<dbReference type="NCBIfam" id="TIGR00088">
    <property type="entry name" value="trmD"/>
    <property type="match status" value="1"/>
</dbReference>
<dbReference type="CDD" id="cd18080">
    <property type="entry name" value="TrmD-like"/>
    <property type="match status" value="1"/>
</dbReference>